<dbReference type="OrthoDB" id="188455at2759"/>
<accession>A0A1V9ZRS6</accession>
<dbReference type="GO" id="GO:0019441">
    <property type="term" value="P:L-tryptophan catabolic process to kynurenine"/>
    <property type="evidence" value="ECO:0007669"/>
    <property type="project" value="InterPro"/>
</dbReference>
<evidence type="ECO:0000313" key="1">
    <source>
        <dbReference type="EMBL" id="OQS00728.1"/>
    </source>
</evidence>
<evidence type="ECO:0008006" key="3">
    <source>
        <dbReference type="Google" id="ProtNLM"/>
    </source>
</evidence>
<dbReference type="SUPFAM" id="SSF53383">
    <property type="entry name" value="PLP-dependent transferases"/>
    <property type="match status" value="1"/>
</dbReference>
<name>A0A1V9ZRS6_9STRA</name>
<dbReference type="PANTHER" id="PTHR34795:SF1">
    <property type="entry name" value="NEMATODE RESISTANCE PROTEIN-LIKE HSPRO1"/>
    <property type="match status" value="1"/>
</dbReference>
<dbReference type="PANTHER" id="PTHR34795">
    <property type="entry name" value="NEMATODE RESISTANCE PROTEIN-LIKE HSPRO1"/>
    <property type="match status" value="1"/>
</dbReference>
<dbReference type="InterPro" id="IPR015421">
    <property type="entry name" value="PyrdxlP-dep_Trfase_major"/>
</dbReference>
<feature type="non-terminal residue" evidence="1">
    <location>
        <position position="1"/>
    </location>
</feature>
<reference evidence="1 2" key="1">
    <citation type="journal article" date="2014" name="Genome Biol. Evol.">
        <title>The secreted proteins of Achlya hypogyna and Thraustotheca clavata identify the ancestral oomycete secretome and reveal gene acquisitions by horizontal gene transfer.</title>
        <authorList>
            <person name="Misner I."/>
            <person name="Blouin N."/>
            <person name="Leonard G."/>
            <person name="Richards T.A."/>
            <person name="Lane C.E."/>
        </authorList>
    </citation>
    <scope>NUCLEOTIDE SEQUENCE [LARGE SCALE GENOMIC DNA]</scope>
    <source>
        <strain evidence="1 2">ATCC 34112</strain>
    </source>
</reference>
<proteinExistence type="predicted"/>
<comment type="caution">
    <text evidence="1">The sequence shown here is derived from an EMBL/GenBank/DDBJ whole genome shotgun (WGS) entry which is preliminary data.</text>
</comment>
<dbReference type="AlphaFoldDB" id="A0A1V9ZRS6"/>
<evidence type="ECO:0000313" key="2">
    <source>
        <dbReference type="Proteomes" id="UP000243217"/>
    </source>
</evidence>
<protein>
    <recommendedName>
        <fullName evidence="3">Hs1pro-1 C-terminal domain-containing protein</fullName>
    </recommendedName>
</protein>
<keyword evidence="2" id="KW-1185">Reference proteome</keyword>
<dbReference type="InterPro" id="IPR015424">
    <property type="entry name" value="PyrdxlP-dep_Trfase"/>
</dbReference>
<dbReference type="GO" id="GO:0046872">
    <property type="term" value="F:metal ion binding"/>
    <property type="evidence" value="ECO:0007669"/>
    <property type="project" value="InterPro"/>
</dbReference>
<dbReference type="Gene3D" id="1.20.58.480">
    <property type="match status" value="1"/>
</dbReference>
<dbReference type="Gene3D" id="3.40.640.10">
    <property type="entry name" value="Type I PLP-dependent aspartate aminotransferase-like (Major domain)"/>
    <property type="match status" value="1"/>
</dbReference>
<dbReference type="InterPro" id="IPR037217">
    <property type="entry name" value="Trp/Indoleamine_2_3_dOase-like"/>
</dbReference>
<gene>
    <name evidence="1" type="ORF">THRCLA_05875</name>
</gene>
<dbReference type="STRING" id="74557.A0A1V9ZRS6"/>
<dbReference type="GO" id="GO:0020037">
    <property type="term" value="F:heme binding"/>
    <property type="evidence" value="ECO:0007669"/>
    <property type="project" value="InterPro"/>
</dbReference>
<sequence length="954" mass="107393">IGAYATYIGNLHRNTYAAYIRLQELEKVWGLWEYCSPTKTMPFDPVASQAPSTPAQLKPVPGPMYRLTPALSSFEITLRLLLDFMDVNIPGADDSSAKRFRIHRPYVNHASRVDALMRNLSAQLLMMRTVIDMDLANAGDSDVKVLYDLVHETSKESLALEGHWFWRDAAPNASFPPHQLLQRISGLVQCHFAGLPFGPGLSNIHGLHLPYDKLVLPAFTRQHCCQDEDDGVYAEDHFFATVHQITEAWCCVMERQLDVAQFELDNLNLTPKTKDEDGANVQTLNRVARRYRFCCQIWEYLIDHISILSEMDSADYLTLKLHLHGASGGQSVRLRQLGRRIANLMPLVPKCFEAYVGKQTSNDPTSLVDMLHVLSQVRSEKTENESAAPELIATLESMFSCHTAPGAQCIQIVQAIQMLENAVRRFYFGHQHLAIMVLGAGAAGTQELTVKMLERGWKDANRYLSCEHAKEHLSSHLDAEQLTKDKSFKGRIIKTLSDDARARHQKIKMQPQWQTMMCPNTHMTVELSSISKHEEDKELHTSEFRPYFERSLALQDPQTLHFSTYGMGLAPDVSFESVMSTHRMLTSTLNESWNIVFGKDFPKAQKNILNSLGLGSDKYNVNFGSNCHEFLLRLLSCKKSSQPLKVLTSDAEFLSFTRQMQSLSCECAMEQVPLEPFNTYGARFAAKVKSSDYDVVYASIVYSNYQFRLPDSDIIQIASATTSSTLFILDVAQTLENVPLALPSSYSNLCVVGSGIKHATAGPGLGFIAFPSHQQWAPVNTGWIADLSVLSPTYTPSKTISYTPELAFQGGTPGFHYSLRQFNDVQEFYKSHGWSIQKRHEYVLSLQTLFFHRLGRTFTFGATNRANQDPSTISNAFVLKHSAAPYFQEYLTNPSVRPITTSSQLIFHCDVRKKTHLRFGFGLHHVKSEVLALADILVEANEALQTRELFCLVV</sequence>
<dbReference type="EMBL" id="JNBS01001689">
    <property type="protein sequence ID" value="OQS00728.1"/>
    <property type="molecule type" value="Genomic_DNA"/>
</dbReference>
<dbReference type="SUPFAM" id="SSF140959">
    <property type="entry name" value="Indolic compounds 2,3-dioxygenase-like"/>
    <property type="match status" value="1"/>
</dbReference>
<dbReference type="InterPro" id="IPR038759">
    <property type="entry name" value="HSPRO1/HSPRO2"/>
</dbReference>
<dbReference type="Proteomes" id="UP000243217">
    <property type="component" value="Unassembled WGS sequence"/>
</dbReference>
<organism evidence="1 2">
    <name type="scientific">Thraustotheca clavata</name>
    <dbReference type="NCBI Taxonomy" id="74557"/>
    <lineage>
        <taxon>Eukaryota</taxon>
        <taxon>Sar</taxon>
        <taxon>Stramenopiles</taxon>
        <taxon>Oomycota</taxon>
        <taxon>Saprolegniomycetes</taxon>
        <taxon>Saprolegniales</taxon>
        <taxon>Achlyaceae</taxon>
        <taxon>Thraustotheca</taxon>
    </lineage>
</organism>